<dbReference type="GO" id="GO:0045943">
    <property type="term" value="P:positive regulation of transcription by RNA polymerase I"/>
    <property type="evidence" value="ECO:0007669"/>
    <property type="project" value="InterPro"/>
</dbReference>
<evidence type="ECO:0000256" key="3">
    <source>
        <dbReference type="ARBA" id="ARBA00022552"/>
    </source>
</evidence>
<feature type="region of interest" description="Disordered" evidence="9">
    <location>
        <begin position="1"/>
        <end position="182"/>
    </location>
</feature>
<proteinExistence type="predicted"/>
<dbReference type="Gene3D" id="2.130.10.10">
    <property type="entry name" value="YVTN repeat-like/Quinoprotein amine dehydrogenase"/>
    <property type="match status" value="2"/>
</dbReference>
<evidence type="ECO:0000256" key="2">
    <source>
        <dbReference type="ARBA" id="ARBA00022517"/>
    </source>
</evidence>
<organism evidence="10 11">
    <name type="scientific">Exophiala aquamarina CBS 119918</name>
    <dbReference type="NCBI Taxonomy" id="1182545"/>
    <lineage>
        <taxon>Eukaryota</taxon>
        <taxon>Fungi</taxon>
        <taxon>Dikarya</taxon>
        <taxon>Ascomycota</taxon>
        <taxon>Pezizomycotina</taxon>
        <taxon>Eurotiomycetes</taxon>
        <taxon>Chaetothyriomycetidae</taxon>
        <taxon>Chaetothyriales</taxon>
        <taxon>Herpotrichiellaceae</taxon>
        <taxon>Exophiala</taxon>
    </lineage>
</organism>
<keyword evidence="5" id="KW-0677">Repeat</keyword>
<dbReference type="PROSITE" id="PS50082">
    <property type="entry name" value="WD_REPEATS_2"/>
    <property type="match status" value="1"/>
</dbReference>
<dbReference type="Proteomes" id="UP000027920">
    <property type="component" value="Unassembled WGS sequence"/>
</dbReference>
<dbReference type="PANTHER" id="PTHR44215">
    <property type="entry name" value="WD REPEAT-CONTAINING PROTEIN 75"/>
    <property type="match status" value="1"/>
</dbReference>
<name>A0A072PN50_9EURO</name>
<dbReference type="GO" id="GO:0032040">
    <property type="term" value="C:small-subunit processome"/>
    <property type="evidence" value="ECO:0007669"/>
    <property type="project" value="InterPro"/>
</dbReference>
<dbReference type="EMBL" id="AMGV01000005">
    <property type="protein sequence ID" value="KEF56965.1"/>
    <property type="molecule type" value="Genomic_DNA"/>
</dbReference>
<keyword evidence="2" id="KW-0690">Ribosome biogenesis</keyword>
<dbReference type="PANTHER" id="PTHR44215:SF1">
    <property type="entry name" value="WD REPEAT-CONTAINING PROTEIN 75"/>
    <property type="match status" value="1"/>
</dbReference>
<feature type="compositionally biased region" description="Basic residues" evidence="9">
    <location>
        <begin position="126"/>
        <end position="136"/>
    </location>
</feature>
<dbReference type="GO" id="GO:0003723">
    <property type="term" value="F:RNA binding"/>
    <property type="evidence" value="ECO:0007669"/>
    <property type="project" value="InterPro"/>
</dbReference>
<evidence type="ECO:0000256" key="7">
    <source>
        <dbReference type="ARBA" id="ARBA00023242"/>
    </source>
</evidence>
<evidence type="ECO:0000256" key="4">
    <source>
        <dbReference type="ARBA" id="ARBA00022574"/>
    </source>
</evidence>
<dbReference type="OrthoDB" id="4096at2759"/>
<dbReference type="InterPro" id="IPR001680">
    <property type="entry name" value="WD40_rpt"/>
</dbReference>
<feature type="compositionally biased region" description="Polar residues" evidence="9">
    <location>
        <begin position="36"/>
        <end position="47"/>
    </location>
</feature>
<comment type="caution">
    <text evidence="10">The sequence shown here is derived from an EMBL/GenBank/DDBJ whole genome shotgun (WGS) entry which is preliminary data.</text>
</comment>
<feature type="compositionally biased region" description="Basic and acidic residues" evidence="9">
    <location>
        <begin position="7"/>
        <end position="22"/>
    </location>
</feature>
<feature type="compositionally biased region" description="Polar residues" evidence="9">
    <location>
        <begin position="159"/>
        <end position="182"/>
    </location>
</feature>
<keyword evidence="3" id="KW-0698">rRNA processing</keyword>
<feature type="compositionally biased region" description="Basic and acidic residues" evidence="9">
    <location>
        <begin position="137"/>
        <end position="150"/>
    </location>
</feature>
<reference evidence="10 11" key="1">
    <citation type="submission" date="2013-03" db="EMBL/GenBank/DDBJ databases">
        <title>The Genome Sequence of Exophiala aquamarina CBS 119918.</title>
        <authorList>
            <consortium name="The Broad Institute Genomics Platform"/>
            <person name="Cuomo C."/>
            <person name="de Hoog S."/>
            <person name="Gorbushina A."/>
            <person name="Walker B."/>
            <person name="Young S.K."/>
            <person name="Zeng Q."/>
            <person name="Gargeya S."/>
            <person name="Fitzgerald M."/>
            <person name="Haas B."/>
            <person name="Abouelleil A."/>
            <person name="Allen A.W."/>
            <person name="Alvarado L."/>
            <person name="Arachchi H.M."/>
            <person name="Berlin A.M."/>
            <person name="Chapman S.B."/>
            <person name="Gainer-Dewar J."/>
            <person name="Goldberg J."/>
            <person name="Griggs A."/>
            <person name="Gujja S."/>
            <person name="Hansen M."/>
            <person name="Howarth C."/>
            <person name="Imamovic A."/>
            <person name="Ireland A."/>
            <person name="Larimer J."/>
            <person name="McCowan C."/>
            <person name="Murphy C."/>
            <person name="Pearson M."/>
            <person name="Poon T.W."/>
            <person name="Priest M."/>
            <person name="Roberts A."/>
            <person name="Saif S."/>
            <person name="Shea T."/>
            <person name="Sisk P."/>
            <person name="Sykes S."/>
            <person name="Wortman J."/>
            <person name="Nusbaum C."/>
            <person name="Birren B."/>
        </authorList>
    </citation>
    <scope>NUCLEOTIDE SEQUENCE [LARGE SCALE GENOMIC DNA]</scope>
    <source>
        <strain evidence="10 11">CBS 119918</strain>
    </source>
</reference>
<dbReference type="GeneID" id="25282069"/>
<evidence type="ECO:0000313" key="11">
    <source>
        <dbReference type="Proteomes" id="UP000027920"/>
    </source>
</evidence>
<keyword evidence="6" id="KW-0804">Transcription</keyword>
<dbReference type="AlphaFoldDB" id="A0A072PN50"/>
<protein>
    <submittedName>
        <fullName evidence="10">Uncharacterized protein</fullName>
    </submittedName>
</protein>
<dbReference type="InterPro" id="IPR015943">
    <property type="entry name" value="WD40/YVTN_repeat-like_dom_sf"/>
</dbReference>
<evidence type="ECO:0000313" key="10">
    <source>
        <dbReference type="EMBL" id="KEF56965.1"/>
    </source>
</evidence>
<dbReference type="RefSeq" id="XP_013259555.1">
    <property type="nucleotide sequence ID" value="XM_013404101.1"/>
</dbReference>
<evidence type="ECO:0000256" key="6">
    <source>
        <dbReference type="ARBA" id="ARBA00023163"/>
    </source>
</evidence>
<evidence type="ECO:0000256" key="8">
    <source>
        <dbReference type="PROSITE-ProRule" id="PRU00221"/>
    </source>
</evidence>
<dbReference type="PROSITE" id="PS50294">
    <property type="entry name" value="WD_REPEATS_REGION"/>
    <property type="match status" value="1"/>
</dbReference>
<keyword evidence="11" id="KW-1185">Reference proteome</keyword>
<dbReference type="STRING" id="1182545.A0A072PN50"/>
<dbReference type="HOGENOM" id="CLU_005417_0_0_1"/>
<dbReference type="SMART" id="SM00320">
    <property type="entry name" value="WD40"/>
    <property type="match status" value="3"/>
</dbReference>
<keyword evidence="7" id="KW-0539">Nucleus</keyword>
<evidence type="ECO:0000256" key="9">
    <source>
        <dbReference type="SAM" id="MobiDB-lite"/>
    </source>
</evidence>
<accession>A0A072PN50</accession>
<dbReference type="GO" id="GO:0006364">
    <property type="term" value="P:rRNA processing"/>
    <property type="evidence" value="ECO:0007669"/>
    <property type="project" value="UniProtKB-KW"/>
</dbReference>
<comment type="subcellular location">
    <subcellularLocation>
        <location evidence="1">Nucleus</location>
        <location evidence="1">Nucleolus</location>
    </subcellularLocation>
</comment>
<feature type="compositionally biased region" description="Basic residues" evidence="9">
    <location>
        <begin position="23"/>
        <end position="32"/>
    </location>
</feature>
<feature type="repeat" description="WD" evidence="8">
    <location>
        <begin position="503"/>
        <end position="544"/>
    </location>
</feature>
<evidence type="ECO:0000256" key="1">
    <source>
        <dbReference type="ARBA" id="ARBA00004604"/>
    </source>
</evidence>
<dbReference type="VEuPathDB" id="FungiDB:A1O9_07155"/>
<dbReference type="Pfam" id="PF23869">
    <property type="entry name" value="Beta-prop_WDR75_1st"/>
    <property type="match status" value="1"/>
</dbReference>
<gene>
    <name evidence="10" type="ORF">A1O9_07155</name>
</gene>
<dbReference type="InterPro" id="IPR053826">
    <property type="entry name" value="WDR75"/>
</dbReference>
<evidence type="ECO:0000256" key="5">
    <source>
        <dbReference type="ARBA" id="ARBA00022737"/>
    </source>
</evidence>
<keyword evidence="4 8" id="KW-0853">WD repeat</keyword>
<sequence length="1079" mass="119042">MSKSTKRNAEIAFDSKERDGSHKPKRARTKRIRPIEQTTTLLPSEEQSLVDRQLSESLPENIVAEGAAEGSIARKRVRARGDRKSKGIQCVQDTRDSPGNASPPVPNGSQVIGKGTLSATTPKQEYKKKRGQKGRKERLDNSEESLRPLDELPALEASEPTTIPVKSSSNLEHSISEENNSFPEDSVQQKFVQAAQKDGLAVFSAPTEYDQHALVTTKKNEKQRRKQKTSSVLTEVKGTGTTLNINRWSLAPSKGGIFIDQDPLLTNDGQHLILAIHSQVRVYSTKTSLLVRSSPINRSSIVSCAFSTVEPTKVYIGYTNDTVALWDWTTNQTTTQADTQRRLRRIIPLTSHGEEEVVLVLRQGEDKSSSVIAYLMDHKQQNFEVARTVLERPFNVMNLESYAQGSVLIASSYGKLLVGYSQDVIENGAQMTYTWREISIAGSVTAFDAQVRPNKPNAGRKVPTTDLAVGLSSGMIMLYQDLLYKLIGKEKKNHNEDIIPRKLHWHRTAVNTVKWSRDQRYIISGGNETVLVIWQLDTNQKQFLPHLSTSILNLTVSAKGSEYALRLGDNSVMVLSTADLLPSTNIIGPAFREDVNLATPMLLHPTITNRLLAAVPTNALNKNQTRENSSSSLQQFDIESDLQISRQALTRNTTTTKNVAPNGQLISEPNVDCMTISHDGKWLATVDVWRPPRKDIESMHLDGDSPESRGRSTETCLRIWAWNGDENVWELVTRINEPHRPGGRSVLGLVANPCKAEFATIGVDWAIRIWSPKARHRNGVAVRNKSNEQLYTWSSSRSIDCGHEHLHKDAQTISAALAYSDDGSTVAASWSRPGSESRIVHLIDSVSGKITLSLPDLLSSRDAKLAFVGRHLLCLSDRFCVFDTLTAHNILTINLDPEFAGQRHLAMNKYDGTAAISISQTESYKPSKLLVMNVSAREVKPVFETSVPGFIQGLLASTTGTGYVVIDNKARISALRSAGTQVQELSSAAMAKLTEPAQVSKSLEGIFGRPGRPSLAVGDRVHDQEELRADETNAVSSSSLDHVLKFISSSHVPSPVQLFERVVGVFGRRQETQNSVAAS</sequence>
<dbReference type="GO" id="GO:2000234">
    <property type="term" value="P:positive regulation of rRNA processing"/>
    <property type="evidence" value="ECO:0007669"/>
    <property type="project" value="TreeGrafter"/>
</dbReference>
<dbReference type="SUPFAM" id="SSF82171">
    <property type="entry name" value="DPP6 N-terminal domain-like"/>
    <property type="match status" value="1"/>
</dbReference>